<gene>
    <name evidence="6" type="ORF">BFW38_14855</name>
</gene>
<dbReference type="PANTHER" id="PTHR33337:SF40">
    <property type="entry name" value="CENP-V_GFA DOMAIN-CONTAINING PROTEIN-RELATED"/>
    <property type="match status" value="1"/>
</dbReference>
<dbReference type="PANTHER" id="PTHR33337">
    <property type="entry name" value="GFA DOMAIN-CONTAINING PROTEIN"/>
    <property type="match status" value="1"/>
</dbReference>
<evidence type="ECO:0000259" key="5">
    <source>
        <dbReference type="PROSITE" id="PS51891"/>
    </source>
</evidence>
<keyword evidence="4" id="KW-0456">Lyase</keyword>
<feature type="domain" description="CENP-V/GFA" evidence="5">
    <location>
        <begin position="4"/>
        <end position="109"/>
    </location>
</feature>
<evidence type="ECO:0000313" key="6">
    <source>
        <dbReference type="EMBL" id="ODC04615.1"/>
    </source>
</evidence>
<evidence type="ECO:0000256" key="2">
    <source>
        <dbReference type="ARBA" id="ARBA00022723"/>
    </source>
</evidence>
<dbReference type="STRING" id="197479.BFW38_14855"/>
<accession>A0A1E2VD71</accession>
<dbReference type="InterPro" id="IPR006913">
    <property type="entry name" value="CENP-V/GFA"/>
</dbReference>
<dbReference type="Gene3D" id="3.90.1590.10">
    <property type="entry name" value="glutathione-dependent formaldehyde- activating enzyme (gfa)"/>
    <property type="match status" value="1"/>
</dbReference>
<comment type="similarity">
    <text evidence="1">Belongs to the Gfa family.</text>
</comment>
<dbReference type="Pfam" id="PF04828">
    <property type="entry name" value="GFA"/>
    <property type="match status" value="1"/>
</dbReference>
<organism evidence="6 7">
    <name type="scientific">Terasakiispira papahanaumokuakeensis</name>
    <dbReference type="NCBI Taxonomy" id="197479"/>
    <lineage>
        <taxon>Bacteria</taxon>
        <taxon>Pseudomonadati</taxon>
        <taxon>Pseudomonadota</taxon>
        <taxon>Gammaproteobacteria</taxon>
        <taxon>Oceanospirillales</taxon>
        <taxon>Terasakiispira</taxon>
    </lineage>
</organism>
<evidence type="ECO:0000256" key="4">
    <source>
        <dbReference type="ARBA" id="ARBA00023239"/>
    </source>
</evidence>
<dbReference type="GO" id="GO:0016846">
    <property type="term" value="F:carbon-sulfur lyase activity"/>
    <property type="evidence" value="ECO:0007669"/>
    <property type="project" value="InterPro"/>
</dbReference>
<keyword evidence="3" id="KW-0862">Zinc</keyword>
<dbReference type="SUPFAM" id="SSF51316">
    <property type="entry name" value="Mss4-like"/>
    <property type="match status" value="1"/>
</dbReference>
<proteinExistence type="inferred from homology"/>
<dbReference type="OrthoDB" id="9786619at2"/>
<dbReference type="RefSeq" id="WP_068999599.1">
    <property type="nucleotide sequence ID" value="NZ_MDTQ01000001.1"/>
</dbReference>
<evidence type="ECO:0000313" key="7">
    <source>
        <dbReference type="Proteomes" id="UP000094291"/>
    </source>
</evidence>
<dbReference type="AlphaFoldDB" id="A0A1E2VD71"/>
<keyword evidence="2" id="KW-0479">Metal-binding</keyword>
<dbReference type="InterPro" id="IPR011057">
    <property type="entry name" value="Mss4-like_sf"/>
</dbReference>
<dbReference type="Proteomes" id="UP000094291">
    <property type="component" value="Unassembled WGS sequence"/>
</dbReference>
<reference evidence="6 7" key="1">
    <citation type="submission" date="2016-08" db="EMBL/GenBank/DDBJ databases">
        <authorList>
            <person name="Seilhamer J.J."/>
        </authorList>
    </citation>
    <scope>NUCLEOTIDE SEQUENCE [LARGE SCALE GENOMIC DNA]</scope>
    <source>
        <strain evidence="6 7">PH27A</strain>
    </source>
</reference>
<dbReference type="EMBL" id="MDTQ01000001">
    <property type="protein sequence ID" value="ODC04615.1"/>
    <property type="molecule type" value="Genomic_DNA"/>
</dbReference>
<sequence>MSVIQGRCLCGDVTFSCDDDFQQFHLCHCHQCQKLTGSAHVANLFTRPDNITWHSGQAHVTRYNIPGRLSSNAFCPTCGSRLPYLSQTGKALVVPAGCLDDASTLQPQDHIFWAERAAWYDAVVDAPHFERLPER</sequence>
<protein>
    <submittedName>
        <fullName evidence="6">Aldehyde-activating protein</fullName>
    </submittedName>
</protein>
<evidence type="ECO:0000256" key="3">
    <source>
        <dbReference type="ARBA" id="ARBA00022833"/>
    </source>
</evidence>
<keyword evidence="7" id="KW-1185">Reference proteome</keyword>
<dbReference type="PROSITE" id="PS51891">
    <property type="entry name" value="CENP_V_GFA"/>
    <property type="match status" value="1"/>
</dbReference>
<name>A0A1E2VD71_9GAMM</name>
<evidence type="ECO:0000256" key="1">
    <source>
        <dbReference type="ARBA" id="ARBA00005495"/>
    </source>
</evidence>
<dbReference type="GO" id="GO:0046872">
    <property type="term" value="F:metal ion binding"/>
    <property type="evidence" value="ECO:0007669"/>
    <property type="project" value="UniProtKB-KW"/>
</dbReference>
<comment type="caution">
    <text evidence="6">The sequence shown here is derived from an EMBL/GenBank/DDBJ whole genome shotgun (WGS) entry which is preliminary data.</text>
</comment>